<dbReference type="Gene3D" id="2.40.50.140">
    <property type="entry name" value="Nucleic acid-binding proteins"/>
    <property type="match status" value="1"/>
</dbReference>
<dbReference type="GO" id="GO:0004816">
    <property type="term" value="F:asparagine-tRNA ligase activity"/>
    <property type="evidence" value="ECO:0007669"/>
    <property type="project" value="UniProtKB-EC"/>
</dbReference>
<comment type="similarity">
    <text evidence="1">Belongs to the class-II aminoacyl-tRNA synthetase family.</text>
</comment>
<keyword evidence="9" id="KW-0732">Signal</keyword>
<feature type="domain" description="Aminoacyl-transfer RNA synthetases class-II family profile" evidence="10">
    <location>
        <begin position="227"/>
        <end position="615"/>
    </location>
</feature>
<evidence type="ECO:0000256" key="5">
    <source>
        <dbReference type="ARBA" id="ARBA00022840"/>
    </source>
</evidence>
<dbReference type="Pfam" id="PF00152">
    <property type="entry name" value="tRNA-synt_2"/>
    <property type="match status" value="2"/>
</dbReference>
<dbReference type="eggNOG" id="KOG0554">
    <property type="taxonomic scope" value="Eukaryota"/>
</dbReference>
<dbReference type="PRINTS" id="PR01042">
    <property type="entry name" value="TRNASYNTHASP"/>
</dbReference>
<dbReference type="GO" id="GO:0005739">
    <property type="term" value="C:mitochondrion"/>
    <property type="evidence" value="ECO:0007669"/>
    <property type="project" value="TreeGrafter"/>
</dbReference>
<dbReference type="InterPro" id="IPR002312">
    <property type="entry name" value="Asp/Asn-tRNA-synth_IIb"/>
</dbReference>
<dbReference type="SUPFAM" id="SSF50249">
    <property type="entry name" value="Nucleic acid-binding proteins"/>
    <property type="match status" value="1"/>
</dbReference>
<protein>
    <recommendedName>
        <fullName evidence="2">asparagine--tRNA ligase</fullName>
        <ecNumber evidence="2">6.1.1.22</ecNumber>
    </recommendedName>
</protein>
<dbReference type="InParanoid" id="C1FJ14"/>
<dbReference type="InterPro" id="IPR045864">
    <property type="entry name" value="aa-tRNA-synth_II/BPL/LPL"/>
</dbReference>
<keyword evidence="4" id="KW-0547">Nucleotide-binding</keyword>
<keyword evidence="5" id="KW-0067">ATP-binding</keyword>
<dbReference type="PANTHER" id="PTHR22594:SF34">
    <property type="entry name" value="ASPARAGINE--TRNA LIGASE, MITOCHONDRIAL-RELATED"/>
    <property type="match status" value="1"/>
</dbReference>
<dbReference type="EMBL" id="CP001577">
    <property type="protein sequence ID" value="ACO70511.1"/>
    <property type="molecule type" value="Genomic_DNA"/>
</dbReference>
<dbReference type="NCBIfam" id="NF003037">
    <property type="entry name" value="PRK03932.1"/>
    <property type="match status" value="1"/>
</dbReference>
<accession>C1FJ14</accession>
<dbReference type="FunFam" id="3.30.930.10:FF:000016">
    <property type="entry name" value="Asparagine--tRNA ligase"/>
    <property type="match status" value="1"/>
</dbReference>
<feature type="signal peptide" evidence="9">
    <location>
        <begin position="1"/>
        <end position="20"/>
    </location>
</feature>
<dbReference type="PROSITE" id="PS50862">
    <property type="entry name" value="AA_TRNA_LIGASE_II"/>
    <property type="match status" value="1"/>
</dbReference>
<dbReference type="InterPro" id="IPR009068">
    <property type="entry name" value="uS15_NS1_RNA-bd_sf"/>
</dbReference>
<evidence type="ECO:0000313" key="13">
    <source>
        <dbReference type="Proteomes" id="UP000002009"/>
    </source>
</evidence>
<organism evidence="12 13">
    <name type="scientific">Micromonas commoda (strain RCC299 / NOUM17 / CCMP2709)</name>
    <name type="common">Picoplanktonic green alga</name>
    <dbReference type="NCBI Taxonomy" id="296587"/>
    <lineage>
        <taxon>Eukaryota</taxon>
        <taxon>Viridiplantae</taxon>
        <taxon>Chlorophyta</taxon>
        <taxon>Mamiellophyceae</taxon>
        <taxon>Mamiellales</taxon>
        <taxon>Mamiellaceae</taxon>
        <taxon>Micromonas</taxon>
    </lineage>
</organism>
<dbReference type="OrthoDB" id="1931232at2759"/>
<feature type="chain" id="PRO_5002909506" description="asparagine--tRNA ligase" evidence="9">
    <location>
        <begin position="21"/>
        <end position="624"/>
    </location>
</feature>
<evidence type="ECO:0000256" key="3">
    <source>
        <dbReference type="ARBA" id="ARBA00022598"/>
    </source>
</evidence>
<dbReference type="GeneID" id="8247904"/>
<sequence>MALQMHIWIVFAGVLLNERGAVITTPLDAHSKAQKSIERTMTLADMDLSDLKAQLASVQAAVDAKEAAADGAGVLAAKIVNPYSKLYNRVSVAAIHACPGDGASLIGSTVVVGGWVKTGRVADKGALVFLEVNDGTGPKNLQVVVKAEVHAIDELKSTGTCVVVEGELKAPPEGATQVVEMHATKILHVGPCDAAKYPIAKKKISLEFLREKIHLRTRTNTIAAIARIRSALSYATHSFFNKNGFLYVHTPLITQSDCEGAGEMFQVTTLLGAADAAADAGEKPPSAEDVEAMRAKVTEAGDVVKQLKEAGDKAAVKPAVDAMLKLKGELAEMETASRKVGGLFRDEKGKIDYSHDFFSEPTFLTVSGQLNVETYACAMTSVYTFGPTFRAENSNTTRHLAEFWMIEPEIAFADLQDDMQCAEDYVKYCLNYVLEHCPEDLAFISKMYDKEALDRVKHVAASPFGRVSYTEAIELLKKAVADGKEFVYPVEWGIDLATEHERYLAEEIFKKPVIVYNYPKDIKAFYMRLNEDGKTVAAMDVLVPKVGELIGGSQREERLEVMEGRMHEMGLEPEEYEWYMDLRRYGSVVHSGFGLGFERLILFCTGMDNIRDVIPYPRWPGNCT</sequence>
<proteinExistence type="inferred from homology"/>
<keyword evidence="7" id="KW-0030">Aminoacyl-tRNA synthetase</keyword>
<evidence type="ECO:0000256" key="6">
    <source>
        <dbReference type="ARBA" id="ARBA00022917"/>
    </source>
</evidence>
<comment type="catalytic activity">
    <reaction evidence="8">
        <text>tRNA(Asn) + L-asparagine + ATP = L-asparaginyl-tRNA(Asn) + AMP + diphosphate + H(+)</text>
        <dbReference type="Rhea" id="RHEA:11180"/>
        <dbReference type="Rhea" id="RHEA-COMP:9659"/>
        <dbReference type="Rhea" id="RHEA-COMP:9674"/>
        <dbReference type="ChEBI" id="CHEBI:15378"/>
        <dbReference type="ChEBI" id="CHEBI:30616"/>
        <dbReference type="ChEBI" id="CHEBI:33019"/>
        <dbReference type="ChEBI" id="CHEBI:58048"/>
        <dbReference type="ChEBI" id="CHEBI:78442"/>
        <dbReference type="ChEBI" id="CHEBI:78515"/>
        <dbReference type="ChEBI" id="CHEBI:456215"/>
        <dbReference type="EC" id="6.1.1.22"/>
    </reaction>
</comment>
<dbReference type="InterPro" id="IPR004364">
    <property type="entry name" value="Aa-tRNA-synt_II"/>
</dbReference>
<dbReference type="PROSITE" id="PS51185">
    <property type="entry name" value="WHEP_TRS_2"/>
    <property type="match status" value="1"/>
</dbReference>
<dbReference type="InterPro" id="IPR012340">
    <property type="entry name" value="NA-bd_OB-fold"/>
</dbReference>
<reference evidence="12 13" key="1">
    <citation type="journal article" date="2009" name="Science">
        <title>Green evolution and dynamic adaptations revealed by genomes of the marine picoeukaryotes Micromonas.</title>
        <authorList>
            <person name="Worden A.Z."/>
            <person name="Lee J.H."/>
            <person name="Mock T."/>
            <person name="Rouze P."/>
            <person name="Simmons M.P."/>
            <person name="Aerts A.L."/>
            <person name="Allen A.E."/>
            <person name="Cuvelier M.L."/>
            <person name="Derelle E."/>
            <person name="Everett M.V."/>
            <person name="Foulon E."/>
            <person name="Grimwood J."/>
            <person name="Gundlach H."/>
            <person name="Henrissat B."/>
            <person name="Napoli C."/>
            <person name="McDonald S.M."/>
            <person name="Parker M.S."/>
            <person name="Rombauts S."/>
            <person name="Salamov A."/>
            <person name="Von Dassow P."/>
            <person name="Badger J.H."/>
            <person name="Coutinho P.M."/>
            <person name="Demir E."/>
            <person name="Dubchak I."/>
            <person name="Gentemann C."/>
            <person name="Eikrem W."/>
            <person name="Gready J.E."/>
            <person name="John U."/>
            <person name="Lanier W."/>
            <person name="Lindquist E.A."/>
            <person name="Lucas S."/>
            <person name="Mayer K.F."/>
            <person name="Moreau H."/>
            <person name="Not F."/>
            <person name="Otillar R."/>
            <person name="Panaud O."/>
            <person name="Pangilinan J."/>
            <person name="Paulsen I."/>
            <person name="Piegu B."/>
            <person name="Poliakov A."/>
            <person name="Robbens S."/>
            <person name="Schmutz J."/>
            <person name="Toulza E."/>
            <person name="Wyss T."/>
            <person name="Zelensky A."/>
            <person name="Zhou K."/>
            <person name="Armbrust E.V."/>
            <person name="Bhattacharya D."/>
            <person name="Goodenough U.W."/>
            <person name="Van de Peer Y."/>
            <person name="Grigoriev I.V."/>
        </authorList>
    </citation>
    <scope>NUCLEOTIDE SEQUENCE [LARGE SCALE GENOMIC DNA]</scope>
    <source>
        <strain evidence="13">RCC299 / NOUM17</strain>
    </source>
</reference>
<name>C1FJ14_MICCC</name>
<dbReference type="Gene3D" id="3.30.930.10">
    <property type="entry name" value="Bira Bifunctional Protein, Domain 2"/>
    <property type="match status" value="1"/>
</dbReference>
<dbReference type="PANTHER" id="PTHR22594">
    <property type="entry name" value="ASPARTYL/LYSYL-TRNA SYNTHETASE"/>
    <property type="match status" value="1"/>
</dbReference>
<dbReference type="HAMAP" id="MF_00534">
    <property type="entry name" value="Asn_tRNA_synth"/>
    <property type="match status" value="1"/>
</dbReference>
<dbReference type="InterPro" id="IPR004522">
    <property type="entry name" value="Asn-tRNA-ligase"/>
</dbReference>
<dbReference type="InterPro" id="IPR004365">
    <property type="entry name" value="NA-bd_OB_tRNA"/>
</dbReference>
<keyword evidence="3" id="KW-0436">Ligase</keyword>
<dbReference type="CDD" id="cd00776">
    <property type="entry name" value="AsxRS_core"/>
    <property type="match status" value="1"/>
</dbReference>
<gene>
    <name evidence="12" type="ORF">MICPUN_63150</name>
</gene>
<dbReference type="SUPFAM" id="SSF47060">
    <property type="entry name" value="S15/NS1 RNA-binding domain"/>
    <property type="match status" value="1"/>
</dbReference>
<dbReference type="OMA" id="PRFPGQC"/>
<dbReference type="AlphaFoldDB" id="C1FJ14"/>
<dbReference type="Gene3D" id="1.10.287.10">
    <property type="entry name" value="S15/NS1, RNA-binding"/>
    <property type="match status" value="1"/>
</dbReference>
<dbReference type="GO" id="GO:0003676">
    <property type="term" value="F:nucleic acid binding"/>
    <property type="evidence" value="ECO:0007669"/>
    <property type="project" value="InterPro"/>
</dbReference>
<evidence type="ECO:0000256" key="8">
    <source>
        <dbReference type="ARBA" id="ARBA00047844"/>
    </source>
</evidence>
<dbReference type="EC" id="6.1.1.22" evidence="2"/>
<evidence type="ECO:0000313" key="12">
    <source>
        <dbReference type="EMBL" id="ACO70511.1"/>
    </source>
</evidence>
<evidence type="ECO:0000256" key="7">
    <source>
        <dbReference type="ARBA" id="ARBA00023146"/>
    </source>
</evidence>
<dbReference type="RefSeq" id="XP_002509253.1">
    <property type="nucleotide sequence ID" value="XM_002509207.1"/>
</dbReference>
<dbReference type="InterPro" id="IPR000738">
    <property type="entry name" value="WHEP-TRS_dom"/>
</dbReference>
<dbReference type="CDD" id="cd04318">
    <property type="entry name" value="EcAsnRS_like_N"/>
    <property type="match status" value="1"/>
</dbReference>
<keyword evidence="13" id="KW-1185">Reference proteome</keyword>
<evidence type="ECO:0000259" key="10">
    <source>
        <dbReference type="PROSITE" id="PS50862"/>
    </source>
</evidence>
<evidence type="ECO:0000256" key="1">
    <source>
        <dbReference type="ARBA" id="ARBA00008226"/>
    </source>
</evidence>
<evidence type="ECO:0000256" key="9">
    <source>
        <dbReference type="SAM" id="SignalP"/>
    </source>
</evidence>
<keyword evidence="6" id="KW-0648">Protein biosynthesis</keyword>
<dbReference type="FunCoup" id="C1FJ14">
    <property type="interactions" value="1974"/>
</dbReference>
<feature type="domain" description="WHEP-TRS" evidence="11">
    <location>
        <begin position="289"/>
        <end position="344"/>
    </location>
</feature>
<evidence type="ECO:0000259" key="11">
    <source>
        <dbReference type="PROSITE" id="PS51185"/>
    </source>
</evidence>
<dbReference type="SUPFAM" id="SSF55681">
    <property type="entry name" value="Class II aaRS and biotin synthetases"/>
    <property type="match status" value="1"/>
</dbReference>
<dbReference type="Proteomes" id="UP000002009">
    <property type="component" value="Chromosome 12"/>
</dbReference>
<dbReference type="NCBIfam" id="TIGR00457">
    <property type="entry name" value="asnS"/>
    <property type="match status" value="1"/>
</dbReference>
<evidence type="ECO:0000256" key="4">
    <source>
        <dbReference type="ARBA" id="ARBA00022741"/>
    </source>
</evidence>
<evidence type="ECO:0000256" key="2">
    <source>
        <dbReference type="ARBA" id="ARBA00012816"/>
    </source>
</evidence>
<dbReference type="STRING" id="296587.C1FJ14"/>
<dbReference type="KEGG" id="mis:MICPUN_63150"/>
<dbReference type="InterPro" id="IPR006195">
    <property type="entry name" value="aa-tRNA-synth_II"/>
</dbReference>
<dbReference type="GO" id="GO:0005524">
    <property type="term" value="F:ATP binding"/>
    <property type="evidence" value="ECO:0007669"/>
    <property type="project" value="UniProtKB-KW"/>
</dbReference>
<dbReference type="GO" id="GO:0006421">
    <property type="term" value="P:asparaginyl-tRNA aminoacylation"/>
    <property type="evidence" value="ECO:0007669"/>
    <property type="project" value="InterPro"/>
</dbReference>
<dbReference type="Pfam" id="PF01336">
    <property type="entry name" value="tRNA_anti-codon"/>
    <property type="match status" value="1"/>
</dbReference>